<keyword evidence="2" id="KW-1185">Reference proteome</keyword>
<dbReference type="InterPro" id="IPR011202">
    <property type="entry name" value="UCP014677"/>
</dbReference>
<name>A0A7L9GAY1_9PSED</name>
<reference evidence="1" key="1">
    <citation type="submission" date="2020-09" db="EMBL/GenBank/DDBJ databases">
        <title>Complete genome sequence of Pseudomonas taiwanensis CC, a plant growth-promoting and biotite-weathering strain.</title>
        <authorList>
            <person name="Cheng C."/>
        </authorList>
    </citation>
    <scope>NUCLEOTIDE SEQUENCE [LARGE SCALE GENOMIC DNA]</scope>
    <source>
        <strain evidence="1">WRS8</strain>
    </source>
</reference>
<evidence type="ECO:0000313" key="2">
    <source>
        <dbReference type="Proteomes" id="UP000593847"/>
    </source>
</evidence>
<sequence length="506" mass="58253">MDIEAELSSVFSQRSSGPFLFLGSGFSRRYIGLEDWEGLLSRFCLTGRPYAFYKSSSNNDTPTSAKLIANDFHDLWWTHENYEFQREQSADLITDKTSPLRLEICDYLKQKELTEIPNEISKEIDALKECDVDGIITTNWDTFTERLFPDHTVYVGQKELLFSNTMNVGEIYKVHGCCTKPDSLILTDEDYHDYNNRNAYLASKLITIFVEHPVVFIGYSISDNNIRELLKSISLCIGKENIDKLRDNLIFIDRNEPASGPTIETSYLQFDSIQIPIKVVKTRNYVPVYDAIAQFERKLPARVLRFCKERVYEIVKGQNPDKKIAVIDYDQVQNKEDIEIVFGLGVIGKVGETGYKGIASGDIFEDLILNNKNYDAKKLIESTISLLPKQTKFVPIFKYLKELGITTKSEYEKSGLKLDRLANRKASDFATASIPQTLKYARTPFSDFLNTATEFEIFSMTPLLPHVDTNALGDFLRQNYNRLIGCNNKYHFRRLMAYYDWMIYGF</sequence>
<organism evidence="1 2">
    <name type="scientific">Pseudomonas taiwanensis</name>
    <dbReference type="NCBI Taxonomy" id="470150"/>
    <lineage>
        <taxon>Bacteria</taxon>
        <taxon>Pseudomonadati</taxon>
        <taxon>Pseudomonadota</taxon>
        <taxon>Gammaproteobacteria</taxon>
        <taxon>Pseudomonadales</taxon>
        <taxon>Pseudomonadaceae</taxon>
        <taxon>Pseudomonas</taxon>
    </lineage>
</organism>
<dbReference type="PIRSF" id="PIRSF014677">
    <property type="entry name" value="UCP014677"/>
    <property type="match status" value="1"/>
</dbReference>
<dbReference type="EMBL" id="CP062699">
    <property type="protein sequence ID" value="QOJ89477.1"/>
    <property type="molecule type" value="Genomic_DNA"/>
</dbReference>
<dbReference type="KEGG" id="ptai:ICN73_16530"/>
<dbReference type="Proteomes" id="UP000593847">
    <property type="component" value="Chromosome"/>
</dbReference>
<accession>A0A7L9GAY1</accession>
<proteinExistence type="predicted"/>
<protein>
    <submittedName>
        <fullName evidence="1">SIR2 family protein</fullName>
    </submittedName>
</protein>
<dbReference type="AlphaFoldDB" id="A0A7L9GAY1"/>
<evidence type="ECO:0000313" key="1">
    <source>
        <dbReference type="EMBL" id="QOJ89477.1"/>
    </source>
</evidence>
<dbReference type="RefSeq" id="WP_192907276.1">
    <property type="nucleotide sequence ID" value="NZ_CP062699.1"/>
</dbReference>
<gene>
    <name evidence="1" type="ORF">ICN73_16530</name>
</gene>
<dbReference type="Pfam" id="PF13289">
    <property type="entry name" value="SIR2_2"/>
    <property type="match status" value="1"/>
</dbReference>